<reference evidence="9" key="1">
    <citation type="journal article" date="2023" name="Genome Biol. Evol.">
        <title>Long-read-based Genome Assembly of Drosophila gunungcola Reveals Fewer Chemosensory Genes in Flower-breeding Species.</title>
        <authorList>
            <person name="Negi A."/>
            <person name="Liao B.Y."/>
            <person name="Yeh S.D."/>
        </authorList>
    </citation>
    <scope>NUCLEOTIDE SEQUENCE</scope>
    <source>
        <strain evidence="9">Sukarami</strain>
    </source>
</reference>
<dbReference type="Gene3D" id="3.30.760.10">
    <property type="entry name" value="RNA Cap, Translation Initiation Factor Eif4e"/>
    <property type="match status" value="1"/>
</dbReference>
<name>A0A9P9YZN6_9MUSC</name>
<dbReference type="GO" id="GO:0003743">
    <property type="term" value="F:translation initiation factor activity"/>
    <property type="evidence" value="ECO:0007669"/>
    <property type="project" value="UniProtKB-KW"/>
</dbReference>
<dbReference type="OrthoDB" id="590761at2759"/>
<dbReference type="GO" id="GO:0000340">
    <property type="term" value="F:RNA 7-methylguanosine cap binding"/>
    <property type="evidence" value="ECO:0007669"/>
    <property type="project" value="TreeGrafter"/>
</dbReference>
<organism evidence="9 10">
    <name type="scientific">Drosophila gunungcola</name>
    <name type="common">fruit fly</name>
    <dbReference type="NCBI Taxonomy" id="103775"/>
    <lineage>
        <taxon>Eukaryota</taxon>
        <taxon>Metazoa</taxon>
        <taxon>Ecdysozoa</taxon>
        <taxon>Arthropoda</taxon>
        <taxon>Hexapoda</taxon>
        <taxon>Insecta</taxon>
        <taxon>Pterygota</taxon>
        <taxon>Neoptera</taxon>
        <taxon>Endopterygota</taxon>
        <taxon>Diptera</taxon>
        <taxon>Brachycera</taxon>
        <taxon>Muscomorpha</taxon>
        <taxon>Ephydroidea</taxon>
        <taxon>Drosophilidae</taxon>
        <taxon>Drosophila</taxon>
        <taxon>Sophophora</taxon>
    </lineage>
</organism>
<evidence type="ECO:0000256" key="1">
    <source>
        <dbReference type="ARBA" id="ARBA00009860"/>
    </source>
</evidence>
<evidence type="ECO:0000256" key="2">
    <source>
        <dbReference type="ARBA" id="ARBA00022540"/>
    </source>
</evidence>
<dbReference type="GO" id="GO:0006417">
    <property type="term" value="P:regulation of translation"/>
    <property type="evidence" value="ECO:0007669"/>
    <property type="project" value="UniProtKB-KW"/>
</dbReference>
<keyword evidence="5 7" id="KW-0648">Protein biosynthesis</keyword>
<evidence type="ECO:0000256" key="4">
    <source>
        <dbReference type="ARBA" id="ARBA00022884"/>
    </source>
</evidence>
<dbReference type="PANTHER" id="PTHR11960:SF8">
    <property type="entry name" value="EUKARYOTIC TRANSLATION INITIATION FACTOR 4E1-RELATED"/>
    <property type="match status" value="1"/>
</dbReference>
<evidence type="ECO:0000256" key="6">
    <source>
        <dbReference type="ARBA" id="ARBA00032656"/>
    </source>
</evidence>
<evidence type="ECO:0000256" key="8">
    <source>
        <dbReference type="SAM" id="MobiDB-lite"/>
    </source>
</evidence>
<evidence type="ECO:0000256" key="7">
    <source>
        <dbReference type="RuleBase" id="RU004374"/>
    </source>
</evidence>
<keyword evidence="3" id="KW-0810">Translation regulation</keyword>
<dbReference type="PANTHER" id="PTHR11960">
    <property type="entry name" value="EUKARYOTIC TRANSLATION INITIATION FACTOR 4E RELATED"/>
    <property type="match status" value="1"/>
</dbReference>
<dbReference type="SUPFAM" id="SSF55418">
    <property type="entry name" value="eIF4e-like"/>
    <property type="match status" value="1"/>
</dbReference>
<sequence>MNNFANPKSLIKTKEGNPFAGGSTETNSTSQNLKKHQLQNTWILYFLDNNPRKSWEDVLTKIGTLSTVEDFWGLYYRIEKPSKLKLGSDYMFFKENIRPMWEDPINLQGGRWLITIGSAFKDDLDIIWLDVLLCLIGEACDHCDQICGAAVRIRRKVNKISIWTNDAKDEEAILEIGYKLHEVVRLVSHATVQYHAHKVDNTQSLYTLKVFNGPFIS</sequence>
<comment type="similarity">
    <text evidence="1 7">Belongs to the eukaryotic initiation factor 4E family.</text>
</comment>
<accession>A0A9P9YZN6</accession>
<evidence type="ECO:0000313" key="10">
    <source>
        <dbReference type="Proteomes" id="UP001059596"/>
    </source>
</evidence>
<feature type="region of interest" description="Disordered" evidence="8">
    <location>
        <begin position="1"/>
        <end position="33"/>
    </location>
</feature>
<gene>
    <name evidence="9" type="ORF">M5D96_002244</name>
</gene>
<keyword evidence="2 7" id="KW-0396">Initiation factor</keyword>
<dbReference type="PROSITE" id="PS00813">
    <property type="entry name" value="IF4E"/>
    <property type="match status" value="1"/>
</dbReference>
<keyword evidence="10" id="KW-1185">Reference proteome</keyword>
<dbReference type="Proteomes" id="UP001059596">
    <property type="component" value="Chromosome 3R"/>
</dbReference>
<protein>
    <recommendedName>
        <fullName evidence="6">eIF-4F 25 kDa subunit</fullName>
    </recommendedName>
</protein>
<dbReference type="InterPro" id="IPR019770">
    <property type="entry name" value="TIF_eIF_4E_CS"/>
</dbReference>
<evidence type="ECO:0000256" key="5">
    <source>
        <dbReference type="ARBA" id="ARBA00022917"/>
    </source>
</evidence>
<comment type="caution">
    <text evidence="9">The sequence shown here is derived from an EMBL/GenBank/DDBJ whole genome shotgun (WGS) entry which is preliminary data.</text>
</comment>
<proteinExistence type="inferred from homology"/>
<feature type="compositionally biased region" description="Polar residues" evidence="8">
    <location>
        <begin position="23"/>
        <end position="33"/>
    </location>
</feature>
<keyword evidence="4 7" id="KW-0694">RNA-binding</keyword>
<dbReference type="InterPro" id="IPR023398">
    <property type="entry name" value="TIF_eIF4e-like"/>
</dbReference>
<evidence type="ECO:0000313" key="9">
    <source>
        <dbReference type="EMBL" id="KAI8046044.1"/>
    </source>
</evidence>
<evidence type="ECO:0000256" key="3">
    <source>
        <dbReference type="ARBA" id="ARBA00022845"/>
    </source>
</evidence>
<dbReference type="AlphaFoldDB" id="A0A9P9YZN6"/>
<dbReference type="InterPro" id="IPR001040">
    <property type="entry name" value="TIF_eIF_4E"/>
</dbReference>
<dbReference type="GO" id="GO:0016281">
    <property type="term" value="C:eukaryotic translation initiation factor 4F complex"/>
    <property type="evidence" value="ECO:0007669"/>
    <property type="project" value="TreeGrafter"/>
</dbReference>
<dbReference type="Pfam" id="PF01652">
    <property type="entry name" value="IF4E"/>
    <property type="match status" value="1"/>
</dbReference>
<dbReference type="EMBL" id="JAMKOV010000001">
    <property type="protein sequence ID" value="KAI8046044.1"/>
    <property type="molecule type" value="Genomic_DNA"/>
</dbReference>